<keyword evidence="5" id="KW-0949">S-adenosyl-L-methionine</keyword>
<dbReference type="Pfam" id="PF13847">
    <property type="entry name" value="Methyltransf_31"/>
    <property type="match status" value="1"/>
</dbReference>
<dbReference type="InterPro" id="IPR050714">
    <property type="entry name" value="Cobalamin_biosynth_MTase"/>
</dbReference>
<evidence type="ECO:0000256" key="3">
    <source>
        <dbReference type="ARBA" id="ARBA00022603"/>
    </source>
</evidence>
<dbReference type="Proteomes" id="UP000075737">
    <property type="component" value="Unassembled WGS sequence"/>
</dbReference>
<evidence type="ECO:0000256" key="2">
    <source>
        <dbReference type="ARBA" id="ARBA00022573"/>
    </source>
</evidence>
<dbReference type="GO" id="GO:0032259">
    <property type="term" value="P:methylation"/>
    <property type="evidence" value="ECO:0007669"/>
    <property type="project" value="UniProtKB-KW"/>
</dbReference>
<keyword evidence="4 7" id="KW-0808">Transferase</keyword>
<keyword evidence="8" id="KW-1185">Reference proteome</keyword>
<dbReference type="AlphaFoldDB" id="A0A162MRN4"/>
<evidence type="ECO:0000256" key="4">
    <source>
        <dbReference type="ARBA" id="ARBA00022679"/>
    </source>
</evidence>
<dbReference type="CDD" id="cd02440">
    <property type="entry name" value="AdoMet_MTases"/>
    <property type="match status" value="1"/>
</dbReference>
<name>A0A162MRN4_9FIRM</name>
<evidence type="ECO:0000313" key="8">
    <source>
        <dbReference type="Proteomes" id="UP000075737"/>
    </source>
</evidence>
<keyword evidence="2" id="KW-0169">Cobalamin biosynthesis</keyword>
<evidence type="ECO:0000259" key="6">
    <source>
        <dbReference type="Pfam" id="PF13847"/>
    </source>
</evidence>
<dbReference type="InterPro" id="IPR029063">
    <property type="entry name" value="SAM-dependent_MTases_sf"/>
</dbReference>
<dbReference type="EC" id="2.1.1.196" evidence="7"/>
<dbReference type="UniPathway" id="UPA00148"/>
<evidence type="ECO:0000313" key="7">
    <source>
        <dbReference type="EMBL" id="KYO67026.1"/>
    </source>
</evidence>
<dbReference type="RefSeq" id="WP_068747996.1">
    <property type="nucleotide sequence ID" value="NZ_LOHZ01000023.1"/>
</dbReference>
<dbReference type="PANTHER" id="PTHR43182:SF1">
    <property type="entry name" value="COBALT-PRECORRIN-7 C(5)-METHYLTRANSFERASE"/>
    <property type="match status" value="1"/>
</dbReference>
<reference evidence="7 8" key="1">
    <citation type="submission" date="2015-12" db="EMBL/GenBank/DDBJ databases">
        <title>Draft genome of Thermovenabulum gondwanense isolated from a red thermophilic microbial mat colonisisng an outflow channel of a bore well.</title>
        <authorList>
            <person name="Patel B.K."/>
        </authorList>
    </citation>
    <scope>NUCLEOTIDE SEQUENCE [LARGE SCALE GENOMIC DNA]</scope>
    <source>
        <strain evidence="7 8">R270</strain>
    </source>
</reference>
<dbReference type="STRING" id="520767.ATZ99_08430"/>
<dbReference type="OrthoDB" id="9780707at2"/>
<proteinExistence type="predicted"/>
<dbReference type="InterPro" id="IPR025714">
    <property type="entry name" value="Methyltranfer_dom"/>
</dbReference>
<dbReference type="GO" id="GO:0008276">
    <property type="term" value="F:protein methyltransferase activity"/>
    <property type="evidence" value="ECO:0007669"/>
    <property type="project" value="InterPro"/>
</dbReference>
<comment type="caution">
    <text evidence="7">The sequence shown here is derived from an EMBL/GenBank/DDBJ whole genome shotgun (WGS) entry which is preliminary data.</text>
</comment>
<evidence type="ECO:0000256" key="5">
    <source>
        <dbReference type="ARBA" id="ARBA00022691"/>
    </source>
</evidence>
<sequence length="189" mass="20738">MWIKDEEFIRGNIPMTKFEVRAVTLSYLDISTGDVLLDLGAGTGSISVQSALLGAKVIAVDREKEAVRLIEENARKFNVTIEIFEGEAVQAVGRFNFNKCFIGGSGGNIGAILEAVNNRLPPGGVVGANFIKPENAWKFHERLKILNYEVDSCMVSVVRMDERGIYKALTPVIIVRAKKGGLGWAYFTV</sequence>
<evidence type="ECO:0000256" key="1">
    <source>
        <dbReference type="ARBA" id="ARBA00004953"/>
    </source>
</evidence>
<gene>
    <name evidence="7" type="primary">cbiT</name>
    <name evidence="7" type="ORF">ATZ99_08430</name>
</gene>
<dbReference type="Gene3D" id="3.40.50.150">
    <property type="entry name" value="Vaccinia Virus protein VP39"/>
    <property type="match status" value="1"/>
</dbReference>
<dbReference type="GO" id="GO:0009236">
    <property type="term" value="P:cobalamin biosynthetic process"/>
    <property type="evidence" value="ECO:0007669"/>
    <property type="project" value="UniProtKB-UniPathway"/>
</dbReference>
<dbReference type="InterPro" id="IPR014008">
    <property type="entry name" value="Cbl_synth_MTase_CbiT"/>
</dbReference>
<dbReference type="SUPFAM" id="SSF53335">
    <property type="entry name" value="S-adenosyl-L-methionine-dependent methyltransferases"/>
    <property type="match status" value="1"/>
</dbReference>
<feature type="domain" description="Methyltransferase" evidence="6">
    <location>
        <begin position="32"/>
        <end position="80"/>
    </location>
</feature>
<dbReference type="EMBL" id="LOHZ01000023">
    <property type="protein sequence ID" value="KYO67026.1"/>
    <property type="molecule type" value="Genomic_DNA"/>
</dbReference>
<dbReference type="PANTHER" id="PTHR43182">
    <property type="entry name" value="COBALT-PRECORRIN-6B C(15)-METHYLTRANSFERASE (DECARBOXYLATING)"/>
    <property type="match status" value="1"/>
</dbReference>
<organism evidence="7 8">
    <name type="scientific">Thermovenabulum gondwanense</name>
    <dbReference type="NCBI Taxonomy" id="520767"/>
    <lineage>
        <taxon>Bacteria</taxon>
        <taxon>Bacillati</taxon>
        <taxon>Bacillota</taxon>
        <taxon>Clostridia</taxon>
        <taxon>Thermosediminibacterales</taxon>
        <taxon>Thermosediminibacteraceae</taxon>
        <taxon>Thermovenabulum</taxon>
    </lineage>
</organism>
<dbReference type="NCBIfam" id="TIGR02469">
    <property type="entry name" value="CbiT"/>
    <property type="match status" value="1"/>
</dbReference>
<comment type="pathway">
    <text evidence="1">Cofactor biosynthesis; adenosylcobalamin biosynthesis.</text>
</comment>
<protein>
    <submittedName>
        <fullName evidence="7">Cobalt-precorrin-6B C(15)-methyltransferase (Decarboxylating)</fullName>
        <ecNumber evidence="7">2.1.1.196</ecNumber>
    </submittedName>
</protein>
<keyword evidence="3 7" id="KW-0489">Methyltransferase</keyword>
<accession>A0A162MRN4</accession>